<evidence type="ECO:0000313" key="3">
    <source>
        <dbReference type="EMBL" id="SDX30577.1"/>
    </source>
</evidence>
<accession>A0A1H3ALL2</accession>
<dbReference type="AlphaFoldDB" id="A0A1H3ALL2"/>
<dbReference type="OrthoDB" id="2858410at2"/>
<keyword evidence="2" id="KW-1133">Transmembrane helix</keyword>
<evidence type="ECO:0000313" key="4">
    <source>
        <dbReference type="Proteomes" id="UP000198828"/>
    </source>
</evidence>
<dbReference type="Gene3D" id="3.30.1450.10">
    <property type="match status" value="1"/>
</dbReference>
<evidence type="ECO:0000256" key="2">
    <source>
        <dbReference type="SAM" id="Phobius"/>
    </source>
</evidence>
<dbReference type="Proteomes" id="UP000198828">
    <property type="component" value="Unassembled WGS sequence"/>
</dbReference>
<organism evidence="3 4">
    <name type="scientific">Tepidimicrobium xylanilyticum</name>
    <dbReference type="NCBI Taxonomy" id="1123352"/>
    <lineage>
        <taxon>Bacteria</taxon>
        <taxon>Bacillati</taxon>
        <taxon>Bacillota</taxon>
        <taxon>Tissierellia</taxon>
        <taxon>Tissierellales</taxon>
        <taxon>Tepidimicrobiaceae</taxon>
        <taxon>Tepidimicrobium</taxon>
    </lineage>
</organism>
<proteinExistence type="predicted"/>
<evidence type="ECO:0000256" key="1">
    <source>
        <dbReference type="ARBA" id="ARBA00022729"/>
    </source>
</evidence>
<evidence type="ECO:0008006" key="5">
    <source>
        <dbReference type="Google" id="ProtNLM"/>
    </source>
</evidence>
<gene>
    <name evidence="3" type="ORF">SAMN05660923_02073</name>
</gene>
<feature type="transmembrane region" description="Helical" evidence="2">
    <location>
        <begin position="12"/>
        <end position="29"/>
    </location>
</feature>
<keyword evidence="2" id="KW-0472">Membrane</keyword>
<name>A0A1H3ALL2_9FIRM</name>
<keyword evidence="4" id="KW-1185">Reference proteome</keyword>
<dbReference type="RefSeq" id="WP_093753425.1">
    <property type="nucleotide sequence ID" value="NZ_FNNG01000009.1"/>
</dbReference>
<keyword evidence="1" id="KW-0732">Signal</keyword>
<reference evidence="3 4" key="1">
    <citation type="submission" date="2016-10" db="EMBL/GenBank/DDBJ databases">
        <authorList>
            <person name="de Groot N.N."/>
        </authorList>
    </citation>
    <scope>NUCLEOTIDE SEQUENCE [LARGE SCALE GENOMIC DNA]</scope>
    <source>
        <strain evidence="3 4">DSM 23310</strain>
    </source>
</reference>
<dbReference type="EMBL" id="FNNG01000009">
    <property type="protein sequence ID" value="SDX30577.1"/>
    <property type="molecule type" value="Genomic_DNA"/>
</dbReference>
<keyword evidence="2" id="KW-0812">Transmembrane</keyword>
<protein>
    <recommendedName>
        <fullName evidence="5">SmpA / OmlA family protein</fullName>
    </recommendedName>
</protein>
<dbReference type="InterPro" id="IPR037873">
    <property type="entry name" value="BamE-like"/>
</dbReference>
<sequence>MLKIKISRMKIVMSIFLVIIIFFGAKYKYQHTFSTNRWIKYPRERVKMVDDMLQKHKLVGQTKKDIVKLLGDATNTDYFKEDNNVVYYLGDERGFISIDSEWLVITFDNNIVVEVKIETD</sequence>